<name>A0A892ZM87_9NEIS</name>
<keyword evidence="3" id="KW-0238">DNA-binding</keyword>
<dbReference type="SUPFAM" id="SSF53850">
    <property type="entry name" value="Periplasmic binding protein-like II"/>
    <property type="match status" value="1"/>
</dbReference>
<evidence type="ECO:0000313" key="6">
    <source>
        <dbReference type="EMBL" id="QRQ82806.1"/>
    </source>
</evidence>
<dbReference type="InterPro" id="IPR005119">
    <property type="entry name" value="LysR_subst-bd"/>
</dbReference>
<reference evidence="6" key="1">
    <citation type="submission" date="2021-02" db="EMBL/GenBank/DDBJ databases">
        <title>Neisseriaceae sp. 26B isolated from the cloaca of a Common Toad-headed Turtle (Mesoclemmys nasuta).</title>
        <authorList>
            <person name="Spergser J."/>
            <person name="Busse H.-J."/>
        </authorList>
    </citation>
    <scope>NUCLEOTIDE SEQUENCE</scope>
    <source>
        <strain evidence="6">26B</strain>
    </source>
</reference>
<dbReference type="PANTHER" id="PTHR30537">
    <property type="entry name" value="HTH-TYPE TRANSCRIPTIONAL REGULATOR"/>
    <property type="match status" value="1"/>
</dbReference>
<gene>
    <name evidence="6" type="ORF">JQU52_05325</name>
</gene>
<dbReference type="InterPro" id="IPR000847">
    <property type="entry name" value="LysR_HTH_N"/>
</dbReference>
<dbReference type="PANTHER" id="PTHR30537:SF26">
    <property type="entry name" value="GLYCINE CLEAVAGE SYSTEM TRANSCRIPTIONAL ACTIVATOR"/>
    <property type="match status" value="1"/>
</dbReference>
<dbReference type="FunFam" id="1.10.10.10:FF:000001">
    <property type="entry name" value="LysR family transcriptional regulator"/>
    <property type="match status" value="1"/>
</dbReference>
<dbReference type="GO" id="GO:0006351">
    <property type="term" value="P:DNA-templated transcription"/>
    <property type="evidence" value="ECO:0007669"/>
    <property type="project" value="TreeGrafter"/>
</dbReference>
<evidence type="ECO:0000256" key="1">
    <source>
        <dbReference type="ARBA" id="ARBA00009437"/>
    </source>
</evidence>
<comment type="similarity">
    <text evidence="1">Belongs to the LysR transcriptional regulatory family.</text>
</comment>
<proteinExistence type="inferred from homology"/>
<evidence type="ECO:0000256" key="4">
    <source>
        <dbReference type="ARBA" id="ARBA00023163"/>
    </source>
</evidence>
<protein>
    <submittedName>
        <fullName evidence="6">LysR family transcriptional regulator</fullName>
    </submittedName>
</protein>
<dbReference type="Proteomes" id="UP000653156">
    <property type="component" value="Chromosome"/>
</dbReference>
<sequence>MMKKLAAKKFPSIASLQCFETSARHLSFTKAAQELHMTQSAVSKQVAQLEHSLNNALFNRLQHRLQLTPTGKLFLRQAQEILSSLEQSVLNILAHGSEAETLRIFTHPTFGARWLIPALKGFGKAHPHIHLDVHDALGDFCAEFNPNMDIGFLHGDGVWPGLTSIKLFDGHFVAVCAPHATPAPLDDVAKQPSSILIQSRVRPRAWQAYFQAQNQEWAGTFNGPRFDSFYAVIHAAECGCGIGLVPHILVQEELADGRLQLAWPHHEQQHGAYYLVHPTNMETTPKVRTLIEWIQARL</sequence>
<dbReference type="Gene3D" id="3.40.190.10">
    <property type="entry name" value="Periplasmic binding protein-like II"/>
    <property type="match status" value="2"/>
</dbReference>
<dbReference type="AlphaFoldDB" id="A0A892ZM87"/>
<accession>A0A892ZM87</accession>
<evidence type="ECO:0000256" key="2">
    <source>
        <dbReference type="ARBA" id="ARBA00023015"/>
    </source>
</evidence>
<dbReference type="InterPro" id="IPR036390">
    <property type="entry name" value="WH_DNA-bd_sf"/>
</dbReference>
<keyword evidence="7" id="KW-1185">Reference proteome</keyword>
<organism evidence="6 7">
    <name type="scientific">Paralysiella testudinis</name>
    <dbReference type="NCBI Taxonomy" id="2809020"/>
    <lineage>
        <taxon>Bacteria</taxon>
        <taxon>Pseudomonadati</taxon>
        <taxon>Pseudomonadota</taxon>
        <taxon>Betaproteobacteria</taxon>
        <taxon>Neisseriales</taxon>
        <taxon>Neisseriaceae</taxon>
        <taxon>Paralysiella</taxon>
    </lineage>
</organism>
<dbReference type="PROSITE" id="PS50931">
    <property type="entry name" value="HTH_LYSR"/>
    <property type="match status" value="1"/>
</dbReference>
<dbReference type="InterPro" id="IPR036388">
    <property type="entry name" value="WH-like_DNA-bd_sf"/>
</dbReference>
<dbReference type="GO" id="GO:0003700">
    <property type="term" value="F:DNA-binding transcription factor activity"/>
    <property type="evidence" value="ECO:0007669"/>
    <property type="project" value="InterPro"/>
</dbReference>
<dbReference type="Pfam" id="PF03466">
    <property type="entry name" value="LysR_substrate"/>
    <property type="match status" value="1"/>
</dbReference>
<keyword evidence="4" id="KW-0804">Transcription</keyword>
<dbReference type="Gene3D" id="1.10.10.10">
    <property type="entry name" value="Winged helix-like DNA-binding domain superfamily/Winged helix DNA-binding domain"/>
    <property type="match status" value="1"/>
</dbReference>
<dbReference type="SUPFAM" id="SSF46785">
    <property type="entry name" value="Winged helix' DNA-binding domain"/>
    <property type="match status" value="1"/>
</dbReference>
<evidence type="ECO:0000313" key="7">
    <source>
        <dbReference type="Proteomes" id="UP000653156"/>
    </source>
</evidence>
<keyword evidence="2" id="KW-0805">Transcription regulation</keyword>
<dbReference type="GO" id="GO:0043565">
    <property type="term" value="F:sequence-specific DNA binding"/>
    <property type="evidence" value="ECO:0007669"/>
    <property type="project" value="TreeGrafter"/>
</dbReference>
<evidence type="ECO:0000256" key="3">
    <source>
        <dbReference type="ARBA" id="ARBA00023125"/>
    </source>
</evidence>
<dbReference type="PRINTS" id="PR00039">
    <property type="entry name" value="HTHLYSR"/>
</dbReference>
<evidence type="ECO:0000259" key="5">
    <source>
        <dbReference type="PROSITE" id="PS50931"/>
    </source>
</evidence>
<dbReference type="InterPro" id="IPR058163">
    <property type="entry name" value="LysR-type_TF_proteobact-type"/>
</dbReference>
<dbReference type="Pfam" id="PF00126">
    <property type="entry name" value="HTH_1"/>
    <property type="match status" value="1"/>
</dbReference>
<dbReference type="EMBL" id="CP069798">
    <property type="protein sequence ID" value="QRQ82806.1"/>
    <property type="molecule type" value="Genomic_DNA"/>
</dbReference>
<feature type="domain" description="HTH lysR-type" evidence="5">
    <location>
        <begin position="11"/>
        <end position="68"/>
    </location>
</feature>
<dbReference type="RefSeq" id="WP_230340095.1">
    <property type="nucleotide sequence ID" value="NZ_CP069798.1"/>
</dbReference>
<dbReference type="KEGG" id="ptes:JQU52_05325"/>